<dbReference type="STRING" id="246404.A0A507FDR8"/>
<dbReference type="Proteomes" id="UP000320333">
    <property type="component" value="Unassembled WGS sequence"/>
</dbReference>
<dbReference type="Pfam" id="PF10178">
    <property type="entry name" value="PAC3"/>
    <property type="match status" value="1"/>
</dbReference>
<reference evidence="1 2" key="1">
    <citation type="journal article" date="2019" name="Sci. Rep.">
        <title>Comparative genomics of chytrid fungi reveal insights into the obligate biotrophic and pathogenic lifestyle of Synchytrium endobioticum.</title>
        <authorList>
            <person name="van de Vossenberg B.T.L.H."/>
            <person name="Warris S."/>
            <person name="Nguyen H.D.T."/>
            <person name="van Gent-Pelzer M.P.E."/>
            <person name="Joly D.L."/>
            <person name="van de Geest H.C."/>
            <person name="Bonants P.J.M."/>
            <person name="Smith D.S."/>
            <person name="Levesque C.A."/>
            <person name="van der Lee T.A.J."/>
        </authorList>
    </citation>
    <scope>NUCLEOTIDE SEQUENCE [LARGE SCALE GENOMIC DNA]</scope>
    <source>
        <strain evidence="1 2">CBS 675.73</strain>
    </source>
</reference>
<gene>
    <name evidence="1" type="ORF">CcCBS67573_g04989</name>
</gene>
<name>A0A507FDR8_9FUNG</name>
<dbReference type="OrthoDB" id="5593278at2759"/>
<dbReference type="PANTHER" id="PTHR31051">
    <property type="entry name" value="PROTEASOME ASSEMBLY CHAPERONE 3"/>
    <property type="match status" value="1"/>
</dbReference>
<evidence type="ECO:0000313" key="2">
    <source>
        <dbReference type="Proteomes" id="UP000320333"/>
    </source>
</evidence>
<dbReference type="EMBL" id="QEAP01000167">
    <property type="protein sequence ID" value="TPX73730.1"/>
    <property type="molecule type" value="Genomic_DNA"/>
</dbReference>
<dbReference type="Gene3D" id="3.30.230.90">
    <property type="match status" value="1"/>
</dbReference>
<comment type="caution">
    <text evidence="1">The sequence shown here is derived from an EMBL/GenBank/DDBJ whole genome shotgun (WGS) entry which is preliminary data.</text>
</comment>
<protein>
    <submittedName>
        <fullName evidence="1">Uncharacterized protein</fullName>
    </submittedName>
</protein>
<dbReference type="PANTHER" id="PTHR31051:SF1">
    <property type="entry name" value="PROTEASOME ASSEMBLY CHAPERONE 3"/>
    <property type="match status" value="1"/>
</dbReference>
<dbReference type="GO" id="GO:0043248">
    <property type="term" value="P:proteasome assembly"/>
    <property type="evidence" value="ECO:0007669"/>
    <property type="project" value="InterPro"/>
</dbReference>
<evidence type="ECO:0000313" key="1">
    <source>
        <dbReference type="EMBL" id="TPX73730.1"/>
    </source>
</evidence>
<keyword evidence="2" id="KW-1185">Reference proteome</keyword>
<sequence>MADFPIATKHVSQFEVCGVATDIVCTKYAGNRVFVVVSQCGNIGGTVILATHDRSERRQAEPDVSEGGKDETVNANIKTLLGSRNDPLVHVYGTHLLGVVSQATGRGVGTELLLSLALKGGANDADADFEESGRVLRGIADAVAGLLV</sequence>
<proteinExistence type="predicted"/>
<organism evidence="1 2">
    <name type="scientific">Chytriomyces confervae</name>
    <dbReference type="NCBI Taxonomy" id="246404"/>
    <lineage>
        <taxon>Eukaryota</taxon>
        <taxon>Fungi</taxon>
        <taxon>Fungi incertae sedis</taxon>
        <taxon>Chytridiomycota</taxon>
        <taxon>Chytridiomycota incertae sedis</taxon>
        <taxon>Chytridiomycetes</taxon>
        <taxon>Chytridiales</taxon>
        <taxon>Chytriomycetaceae</taxon>
        <taxon>Chytriomyces</taxon>
    </lineage>
</organism>
<dbReference type="InterPro" id="IPR018788">
    <property type="entry name" value="Proteasome_assmbl_chp_3"/>
</dbReference>
<dbReference type="AlphaFoldDB" id="A0A507FDR8"/>
<accession>A0A507FDR8</accession>
<dbReference type="InterPro" id="IPR053720">
    <property type="entry name" value="Psm_Assembly_Chaperone"/>
</dbReference>